<accession>A0AA46TFE1</accession>
<evidence type="ECO:0000313" key="2">
    <source>
        <dbReference type="Proteomes" id="UP001164390"/>
    </source>
</evidence>
<reference evidence="1" key="1">
    <citation type="submission" date="2022-01" db="EMBL/GenBank/DDBJ databases">
        <title>Nocardioidaceae gen. sp. A5X3R13.</title>
        <authorList>
            <person name="Lopez Marin M.A."/>
            <person name="Uhlik O."/>
        </authorList>
    </citation>
    <scope>NUCLEOTIDE SEQUENCE</scope>
    <source>
        <strain evidence="1">A5X3R13</strain>
    </source>
</reference>
<dbReference type="EMBL" id="CP094970">
    <property type="protein sequence ID" value="UYM04329.1"/>
    <property type="molecule type" value="Genomic_DNA"/>
</dbReference>
<sequence>MTEKRTSTTALASWRDTATRRAITDFVASVTAGPNAVPEEERVAVFDNDGTLWTEKPMQAQLHYIADGWRAAAEADPSLADREPYRSVVAGDFGWLGKAIDKHYEGDDGDLQVLVGALVGLVEDLSVEAYAEAVAHFYHTAKHPTLGRPYADVVYQPMVELLGYLEANGFTCYIVSGGERDFMRPMTEHNYGIPPERVIGSAFGLSYDEETARVKYAASLSFFDDGPEKPVRIWSRIGRRPILACGNSNGDMPMLDFASRGARPGLALLVHHDDDSDRGDAPYDKGAERALASAGDRGYTVVSVRDDWSSVFPAGH</sequence>
<organism evidence="1 2">
    <name type="scientific">Solicola gregarius</name>
    <dbReference type="NCBI Taxonomy" id="2908642"/>
    <lineage>
        <taxon>Bacteria</taxon>
        <taxon>Bacillati</taxon>
        <taxon>Actinomycetota</taxon>
        <taxon>Actinomycetes</taxon>
        <taxon>Propionibacteriales</taxon>
        <taxon>Nocardioidaceae</taxon>
        <taxon>Solicola</taxon>
    </lineage>
</organism>
<proteinExistence type="predicted"/>
<dbReference type="RefSeq" id="WP_271633010.1">
    <property type="nucleotide sequence ID" value="NZ_CP094970.1"/>
</dbReference>
<dbReference type="GO" id="GO:0016787">
    <property type="term" value="F:hydrolase activity"/>
    <property type="evidence" value="ECO:0007669"/>
    <property type="project" value="UniProtKB-KW"/>
</dbReference>
<dbReference type="AlphaFoldDB" id="A0AA46TFE1"/>
<keyword evidence="1" id="KW-0378">Hydrolase</keyword>
<keyword evidence="2" id="KW-1185">Reference proteome</keyword>
<dbReference type="Pfam" id="PF12710">
    <property type="entry name" value="HAD"/>
    <property type="match status" value="1"/>
</dbReference>
<dbReference type="SUPFAM" id="SSF56784">
    <property type="entry name" value="HAD-like"/>
    <property type="match status" value="1"/>
</dbReference>
<name>A0AA46TFE1_9ACTN</name>
<dbReference type="InterPro" id="IPR036412">
    <property type="entry name" value="HAD-like_sf"/>
</dbReference>
<gene>
    <name evidence="1" type="ORF">L0C25_17565</name>
</gene>
<dbReference type="KEGG" id="sgrg:L0C25_17565"/>
<protein>
    <submittedName>
        <fullName evidence="1">Haloacid dehalogenase-like hydrolase</fullName>
    </submittedName>
</protein>
<evidence type="ECO:0000313" key="1">
    <source>
        <dbReference type="EMBL" id="UYM04329.1"/>
    </source>
</evidence>
<dbReference type="Gene3D" id="3.40.50.1000">
    <property type="entry name" value="HAD superfamily/HAD-like"/>
    <property type="match status" value="1"/>
</dbReference>
<dbReference type="InterPro" id="IPR023214">
    <property type="entry name" value="HAD_sf"/>
</dbReference>
<dbReference type="Proteomes" id="UP001164390">
    <property type="component" value="Chromosome"/>
</dbReference>